<proteinExistence type="predicted"/>
<dbReference type="Proteomes" id="UP001499967">
    <property type="component" value="Unassembled WGS sequence"/>
</dbReference>
<dbReference type="Gene3D" id="3.40.50.150">
    <property type="entry name" value="Vaccinia Virus protein VP39"/>
    <property type="match status" value="1"/>
</dbReference>
<sequence length="253" mass="28176">MRTPRRWEISFPRDLVLDQDEEWCEVRIGGRNIRVRFHDYHVIYECPGLYEQLFDDVLECVSPRVVRGLLARAVADRGIAPADLRVLDVGAGNGMVGAEIRALGAGTVVGVDIIEEAARAAARDRPGVYDDYLVADLTALTPEQREELTARRFNAMTTVAALGFGDIPPAAFTTAFSLVEPSGLIAFTIKEDFVTDHDVTGFSRLIKQMLAEEVITVIAEEHYRHRLSVRGDPLYYVAYVARKLRDVPADRTG</sequence>
<dbReference type="InterPro" id="IPR029063">
    <property type="entry name" value="SAM-dependent_MTases_sf"/>
</dbReference>
<reference evidence="1 2" key="1">
    <citation type="journal article" date="2019" name="Int. J. Syst. Evol. Microbiol.">
        <title>The Global Catalogue of Microorganisms (GCM) 10K type strain sequencing project: providing services to taxonomists for standard genome sequencing and annotation.</title>
        <authorList>
            <consortium name="The Broad Institute Genomics Platform"/>
            <consortium name="The Broad Institute Genome Sequencing Center for Infectious Disease"/>
            <person name="Wu L."/>
            <person name="Ma J."/>
        </authorList>
    </citation>
    <scope>NUCLEOTIDE SEQUENCE [LARGE SCALE GENOMIC DNA]</scope>
    <source>
        <strain evidence="1 2">JCM 11117</strain>
    </source>
</reference>
<dbReference type="RefSeq" id="WP_343941064.1">
    <property type="nucleotide sequence ID" value="NZ_BAAAHP010000055.1"/>
</dbReference>
<dbReference type="Pfam" id="PF13489">
    <property type="entry name" value="Methyltransf_23"/>
    <property type="match status" value="1"/>
</dbReference>
<keyword evidence="2" id="KW-1185">Reference proteome</keyword>
<protein>
    <recommendedName>
        <fullName evidence="3">Methyltransferase family protein</fullName>
    </recommendedName>
</protein>
<dbReference type="SUPFAM" id="SSF53335">
    <property type="entry name" value="S-adenosyl-L-methionine-dependent methyltransferases"/>
    <property type="match status" value="1"/>
</dbReference>
<gene>
    <name evidence="1" type="ORF">GCM10009559_20610</name>
</gene>
<evidence type="ECO:0000313" key="1">
    <source>
        <dbReference type="EMBL" id="GAA0931970.1"/>
    </source>
</evidence>
<dbReference type="EMBL" id="BAAAHP010000055">
    <property type="protein sequence ID" value="GAA0931970.1"/>
    <property type="molecule type" value="Genomic_DNA"/>
</dbReference>
<comment type="caution">
    <text evidence="1">The sequence shown here is derived from an EMBL/GenBank/DDBJ whole genome shotgun (WGS) entry which is preliminary data.</text>
</comment>
<organism evidence="1 2">
    <name type="scientific">Pseudonocardia zijingensis</name>
    <dbReference type="NCBI Taxonomy" id="153376"/>
    <lineage>
        <taxon>Bacteria</taxon>
        <taxon>Bacillati</taxon>
        <taxon>Actinomycetota</taxon>
        <taxon>Actinomycetes</taxon>
        <taxon>Pseudonocardiales</taxon>
        <taxon>Pseudonocardiaceae</taxon>
        <taxon>Pseudonocardia</taxon>
    </lineage>
</organism>
<evidence type="ECO:0000313" key="2">
    <source>
        <dbReference type="Proteomes" id="UP001499967"/>
    </source>
</evidence>
<accession>A0ABN1PR61</accession>
<name>A0ABN1PR61_9PSEU</name>
<evidence type="ECO:0008006" key="3">
    <source>
        <dbReference type="Google" id="ProtNLM"/>
    </source>
</evidence>